<dbReference type="Pfam" id="PF00471">
    <property type="entry name" value="Ribosomal_L33"/>
    <property type="match status" value="1"/>
</dbReference>
<evidence type="ECO:0000256" key="3">
    <source>
        <dbReference type="ARBA" id="ARBA00023274"/>
    </source>
</evidence>
<dbReference type="EMBL" id="VHHP01000004">
    <property type="protein sequence ID" value="TPR53909.1"/>
    <property type="molecule type" value="Genomic_DNA"/>
</dbReference>
<keyword evidence="2 5" id="KW-0689">Ribosomal protein</keyword>
<evidence type="ECO:0000313" key="7">
    <source>
        <dbReference type="Proteomes" id="UP000316851"/>
    </source>
</evidence>
<dbReference type="InterPro" id="IPR038584">
    <property type="entry name" value="Ribosomal_bL33_sf"/>
</dbReference>
<dbReference type="InterPro" id="IPR011332">
    <property type="entry name" value="Ribosomal_zn-bd"/>
</dbReference>
<protein>
    <recommendedName>
        <fullName evidence="4 5">Large ribosomal subunit protein bL33</fullName>
    </recommendedName>
</protein>
<sequence length="48" mass="5655">MKKTKKVTLACQECLQKNYSVNKSSEARLEIKKFCKHCNVQTLHKEEK</sequence>
<comment type="similarity">
    <text evidence="1 5">Belongs to the bacterial ribosomal protein bL33 family.</text>
</comment>
<dbReference type="GO" id="GO:0005840">
    <property type="term" value="C:ribosome"/>
    <property type="evidence" value="ECO:0007669"/>
    <property type="project" value="UniProtKB-KW"/>
</dbReference>
<reference evidence="6" key="1">
    <citation type="submission" date="2019-06" db="EMBL/GenBank/DDBJ databases">
        <title>Mycoplasma neophronis type strain whole genome sequence.</title>
        <authorList>
            <person name="Spergser J."/>
        </authorList>
    </citation>
    <scope>NUCLEOTIDE SEQUENCE [LARGE SCALE GENOMIC DNA]</scope>
    <source>
        <strain evidence="6">DSM 24097</strain>
    </source>
</reference>
<dbReference type="Proteomes" id="UP000316851">
    <property type="component" value="Unassembled WGS sequence"/>
</dbReference>
<evidence type="ECO:0000256" key="1">
    <source>
        <dbReference type="ARBA" id="ARBA00007596"/>
    </source>
</evidence>
<evidence type="ECO:0000256" key="4">
    <source>
        <dbReference type="ARBA" id="ARBA00035176"/>
    </source>
</evidence>
<dbReference type="HAMAP" id="MF_00294">
    <property type="entry name" value="Ribosomal_bL33"/>
    <property type="match status" value="1"/>
</dbReference>
<keyword evidence="7" id="KW-1185">Reference proteome</keyword>
<dbReference type="InterPro" id="IPR001705">
    <property type="entry name" value="Ribosomal_bL33"/>
</dbReference>
<comment type="caution">
    <text evidence="6">The sequence shown here is derived from an EMBL/GenBank/DDBJ whole genome shotgun (WGS) entry which is preliminary data.</text>
</comment>
<gene>
    <name evidence="5 6" type="primary">rpmG</name>
    <name evidence="6" type="ORF">FJR74_01985</name>
</gene>
<evidence type="ECO:0000256" key="5">
    <source>
        <dbReference type="HAMAP-Rule" id="MF_00294"/>
    </source>
</evidence>
<evidence type="ECO:0000313" key="6">
    <source>
        <dbReference type="EMBL" id="TPR53909.1"/>
    </source>
</evidence>
<dbReference type="NCBIfam" id="NF001764">
    <property type="entry name" value="PRK00504.1"/>
    <property type="match status" value="1"/>
</dbReference>
<dbReference type="NCBIfam" id="TIGR01023">
    <property type="entry name" value="rpmG_bact"/>
    <property type="match status" value="1"/>
</dbReference>
<keyword evidence="3 5" id="KW-0687">Ribonucleoprotein</keyword>
<organism evidence="6 7">
    <name type="scientific">Metamycoplasma neophronis</name>
    <dbReference type="NCBI Taxonomy" id="872983"/>
    <lineage>
        <taxon>Bacteria</taxon>
        <taxon>Bacillati</taxon>
        <taxon>Mycoplasmatota</taxon>
        <taxon>Mycoplasmoidales</taxon>
        <taxon>Metamycoplasmataceae</taxon>
        <taxon>Metamycoplasma</taxon>
    </lineage>
</organism>
<proteinExistence type="inferred from homology"/>
<dbReference type="Gene3D" id="2.20.28.120">
    <property type="entry name" value="Ribosomal protein L33"/>
    <property type="match status" value="1"/>
</dbReference>
<name>A0ABY2YZW7_9BACT</name>
<accession>A0ABY2YZW7</accession>
<evidence type="ECO:0000256" key="2">
    <source>
        <dbReference type="ARBA" id="ARBA00022980"/>
    </source>
</evidence>
<dbReference type="RefSeq" id="WP_140914874.1">
    <property type="nucleotide sequence ID" value="NZ_VHHP01000004.1"/>
</dbReference>
<dbReference type="SUPFAM" id="SSF57829">
    <property type="entry name" value="Zn-binding ribosomal proteins"/>
    <property type="match status" value="1"/>
</dbReference>